<dbReference type="EMBL" id="BART01016372">
    <property type="protein sequence ID" value="GAG80857.1"/>
    <property type="molecule type" value="Genomic_DNA"/>
</dbReference>
<evidence type="ECO:0000313" key="2">
    <source>
        <dbReference type="EMBL" id="GAG80857.1"/>
    </source>
</evidence>
<accession>X1BI28</accession>
<proteinExistence type="predicted"/>
<feature type="region of interest" description="Disordered" evidence="1">
    <location>
        <begin position="1"/>
        <end position="27"/>
    </location>
</feature>
<dbReference type="AlphaFoldDB" id="X1BI28"/>
<dbReference type="Gene3D" id="3.90.1750.10">
    <property type="entry name" value="Hect, E3 ligase catalytic domains"/>
    <property type="match status" value="1"/>
</dbReference>
<protein>
    <submittedName>
        <fullName evidence="2">Uncharacterized protein</fullName>
    </submittedName>
</protein>
<reference evidence="2" key="1">
    <citation type="journal article" date="2014" name="Front. Microbiol.">
        <title>High frequency of phylogenetically diverse reductive dehalogenase-homologous genes in deep subseafloor sedimentary metagenomes.</title>
        <authorList>
            <person name="Kawai M."/>
            <person name="Futagami T."/>
            <person name="Toyoda A."/>
            <person name="Takaki Y."/>
            <person name="Nishi S."/>
            <person name="Hori S."/>
            <person name="Arai W."/>
            <person name="Tsubouchi T."/>
            <person name="Morono Y."/>
            <person name="Uchiyama I."/>
            <person name="Ito T."/>
            <person name="Fujiyama A."/>
            <person name="Inagaki F."/>
            <person name="Takami H."/>
        </authorList>
    </citation>
    <scope>NUCLEOTIDE SEQUENCE</scope>
    <source>
        <strain evidence="2">Expedition CK06-06</strain>
    </source>
</reference>
<feature type="non-terminal residue" evidence="2">
    <location>
        <position position="255"/>
    </location>
</feature>
<organism evidence="2">
    <name type="scientific">marine sediment metagenome</name>
    <dbReference type="NCBI Taxonomy" id="412755"/>
    <lineage>
        <taxon>unclassified sequences</taxon>
        <taxon>metagenomes</taxon>
        <taxon>ecological metagenomes</taxon>
    </lineage>
</organism>
<sequence length="255" mass="28543">MQSATDINRPPESRNTNTNNNDSNRKTVNQTFEVTVPNGVRPNQPFSLIAGGQRVLVTCPPNARPGTRIRFNLPISVSGPADKGNNKKLDVSLKYDTEDGWIRSIRVTDMKFMWIRMDNAGEVMTSDGSFNVDTSAYVCNLAFLEGNDSRMRTGKVSIVPASEHTVDSVIKNTSGAEVVDYSEITEVQTQSFDEKVSWLLKTCKSLGVPWDEGHMRICVRRDNLLSDSVSAVMSLSREDLKKVWRFEFMEGRIQA</sequence>
<feature type="compositionally biased region" description="Low complexity" evidence="1">
    <location>
        <begin position="8"/>
        <end position="22"/>
    </location>
</feature>
<evidence type="ECO:0000256" key="1">
    <source>
        <dbReference type="SAM" id="MobiDB-lite"/>
    </source>
</evidence>
<comment type="caution">
    <text evidence="2">The sequence shown here is derived from an EMBL/GenBank/DDBJ whole genome shotgun (WGS) entry which is preliminary data.</text>
</comment>
<gene>
    <name evidence="2" type="ORF">S01H4_31506</name>
</gene>
<name>X1BI28_9ZZZZ</name>